<evidence type="ECO:0000313" key="2">
    <source>
        <dbReference type="EMBL" id="QMO38860.1"/>
    </source>
</evidence>
<feature type="domain" description="Polysaccharide pyruvyl transferase" evidence="1">
    <location>
        <begin position="83"/>
        <end position="332"/>
    </location>
</feature>
<proteinExistence type="predicted"/>
<dbReference type="InterPro" id="IPR007345">
    <property type="entry name" value="Polysacch_pyruvyl_Trfase"/>
</dbReference>
<keyword evidence="2" id="KW-0808">Transferase</keyword>
<organism evidence="2 3">
    <name type="scientific">Escherichia coli</name>
    <dbReference type="NCBI Taxonomy" id="562"/>
    <lineage>
        <taxon>Bacteria</taxon>
        <taxon>Pseudomonadati</taxon>
        <taxon>Pseudomonadota</taxon>
        <taxon>Gammaproteobacteria</taxon>
        <taxon>Enterobacterales</taxon>
        <taxon>Enterobacteriaceae</taxon>
        <taxon>Escherichia</taxon>
    </lineage>
</organism>
<dbReference type="GO" id="GO:0016740">
    <property type="term" value="F:transferase activity"/>
    <property type="evidence" value="ECO:0007669"/>
    <property type="project" value="UniProtKB-KW"/>
</dbReference>
<dbReference type="RefSeq" id="WP_112044187.1">
    <property type="nucleotide sequence ID" value="NZ_CAJHSV010000005.1"/>
</dbReference>
<evidence type="ECO:0000313" key="3">
    <source>
        <dbReference type="Proteomes" id="UP000514754"/>
    </source>
</evidence>
<accession>A0A7H9Q560</accession>
<dbReference type="Proteomes" id="UP000514754">
    <property type="component" value="Chromosome"/>
</dbReference>
<dbReference type="Pfam" id="PF04230">
    <property type="entry name" value="PS_pyruv_trans"/>
    <property type="match status" value="1"/>
</dbReference>
<dbReference type="PANTHER" id="PTHR36836">
    <property type="entry name" value="COLANIC ACID BIOSYNTHESIS PROTEIN WCAK"/>
    <property type="match status" value="1"/>
</dbReference>
<gene>
    <name evidence="2" type="ORF">HVW43_00430</name>
</gene>
<dbReference type="AlphaFoldDB" id="A0A7H9Q560"/>
<sequence>MKIKIGFLWHNVSSGNLGVGALSISNILYVKDALDSIGLEGEYFTIGDNEETSPNNKKLVEQQIGINFTHIPFSVKQLLLSPAKLWRYHNLIKSLDIVLDIGAGDSFSDIYGFKRFFIQIFTKIHAAKFAKKFILSPQTIGPFFSKRAELLGRYIINKADLVFTRDQQSFDVANQLSPKARLLLATDVALRMPYQKSTIETSQINVGINISGLLWNGGYNGKNDFNIKHSYKTFITNAVNYFLSLENVKIHLISHVISTIPSSIIEDDFLAAMELKDKIFKNNDAVVVAERFTNPITAKSYISSMDFFTGARMHATIAAFSAGVPCLPYAYSRKFAGLYNTFGFMNVLDAREVDIEEAIDILIQSYNSRNDIKINIEESFETIQKLGANYLESLKVIIERKS</sequence>
<protein>
    <submittedName>
        <fullName evidence="2">Polysaccharide pyruvyl transferase family protein</fullName>
    </submittedName>
</protein>
<name>A0A7H9Q560_ECOLX</name>
<evidence type="ECO:0000259" key="1">
    <source>
        <dbReference type="Pfam" id="PF04230"/>
    </source>
</evidence>
<reference evidence="2 3" key="1">
    <citation type="submission" date="2020-06" db="EMBL/GenBank/DDBJ databases">
        <title>REHAB project genomes.</title>
        <authorList>
            <person name="Shaw L.P."/>
        </authorList>
    </citation>
    <scope>NUCLEOTIDE SEQUENCE [LARGE SCALE GENOMIC DNA]</scope>
    <source>
        <strain evidence="2 3">RHB10-C12</strain>
    </source>
</reference>
<dbReference type="PANTHER" id="PTHR36836:SF1">
    <property type="entry name" value="COLANIC ACID BIOSYNTHESIS PROTEIN WCAK"/>
    <property type="match status" value="1"/>
</dbReference>
<dbReference type="EMBL" id="CP057906">
    <property type="protein sequence ID" value="QMO38860.1"/>
    <property type="molecule type" value="Genomic_DNA"/>
</dbReference>